<dbReference type="Proteomes" id="UP000001072">
    <property type="component" value="Unassembled WGS sequence"/>
</dbReference>
<feature type="region of interest" description="Disordered" evidence="1">
    <location>
        <begin position="98"/>
        <end position="221"/>
    </location>
</feature>
<dbReference type="HOGENOM" id="CLU_891600_0_0_1"/>
<sequence length="312" mass="35020">MPSSQSPDPQLKPRKRSWSKTLASIFLDFFEDRHTEKKSIIEHQGHPRCRKFSTKRKKTFPNSDLAASPSITIISINPPKPAGGVWADTQLHTNITESQQFSSSFQNPWTKLSPRPIRENETTELVEPTELEEEAKDWLASLATENQARRRSEPSSRCQSTPTRKSRSDSLSSPSPALLPLSPDVTRRSRSGSLSRLTPPKMSPMSPDSPQKASNALGGVIPSSTLMVPELGSRGRKFRGKSPCSIYFQKASVVPTKSEAERWLCFEYRKGHEIPKHRAIHVAFLFSSKSSCYHTSRKIKFLVVLNQDHAPT</sequence>
<dbReference type="KEGG" id="mlr:MELLADRAFT_105459"/>
<organism evidence="3">
    <name type="scientific">Melampsora larici-populina (strain 98AG31 / pathotype 3-4-7)</name>
    <name type="common">Poplar leaf rust fungus</name>
    <dbReference type="NCBI Taxonomy" id="747676"/>
    <lineage>
        <taxon>Eukaryota</taxon>
        <taxon>Fungi</taxon>
        <taxon>Dikarya</taxon>
        <taxon>Basidiomycota</taxon>
        <taxon>Pucciniomycotina</taxon>
        <taxon>Pucciniomycetes</taxon>
        <taxon>Pucciniales</taxon>
        <taxon>Melampsoraceae</taxon>
        <taxon>Melampsora</taxon>
    </lineage>
</organism>
<keyword evidence="3" id="KW-1185">Reference proteome</keyword>
<protein>
    <submittedName>
        <fullName evidence="2">Uncharacterized protein</fullName>
    </submittedName>
</protein>
<evidence type="ECO:0000313" key="3">
    <source>
        <dbReference type="Proteomes" id="UP000001072"/>
    </source>
</evidence>
<proteinExistence type="predicted"/>
<dbReference type="AlphaFoldDB" id="F4RI72"/>
<dbReference type="EMBL" id="GL883102">
    <property type="protein sequence ID" value="EGG07954.1"/>
    <property type="molecule type" value="Genomic_DNA"/>
</dbReference>
<evidence type="ECO:0000313" key="2">
    <source>
        <dbReference type="EMBL" id="EGG07954.1"/>
    </source>
</evidence>
<dbReference type="OrthoDB" id="10638730at2759"/>
<feature type="compositionally biased region" description="Low complexity" evidence="1">
    <location>
        <begin position="191"/>
        <end position="210"/>
    </location>
</feature>
<accession>F4RI72</accession>
<feature type="compositionally biased region" description="Acidic residues" evidence="1">
    <location>
        <begin position="122"/>
        <end position="135"/>
    </location>
</feature>
<feature type="compositionally biased region" description="Low complexity" evidence="1">
    <location>
        <begin position="169"/>
        <end position="183"/>
    </location>
</feature>
<name>F4RI72_MELLP</name>
<dbReference type="VEuPathDB" id="FungiDB:MELLADRAFT_105459"/>
<dbReference type="GeneID" id="18922610"/>
<reference evidence="3" key="1">
    <citation type="journal article" date="2011" name="Proc. Natl. Acad. Sci. U.S.A.">
        <title>Obligate biotrophy features unraveled by the genomic analysis of rust fungi.</title>
        <authorList>
            <person name="Duplessis S."/>
            <person name="Cuomo C.A."/>
            <person name="Lin Y.-C."/>
            <person name="Aerts A."/>
            <person name="Tisserant E."/>
            <person name="Veneault-Fourrey C."/>
            <person name="Joly D.L."/>
            <person name="Hacquard S."/>
            <person name="Amselem J."/>
            <person name="Cantarel B.L."/>
            <person name="Chiu R."/>
            <person name="Coutinho P.M."/>
            <person name="Feau N."/>
            <person name="Field M."/>
            <person name="Frey P."/>
            <person name="Gelhaye E."/>
            <person name="Goldberg J."/>
            <person name="Grabherr M.G."/>
            <person name="Kodira C.D."/>
            <person name="Kohler A."/>
            <person name="Kuees U."/>
            <person name="Lindquist E.A."/>
            <person name="Lucas S.M."/>
            <person name="Mago R."/>
            <person name="Mauceli E."/>
            <person name="Morin E."/>
            <person name="Murat C."/>
            <person name="Pangilinan J.L."/>
            <person name="Park R."/>
            <person name="Pearson M."/>
            <person name="Quesneville H."/>
            <person name="Rouhier N."/>
            <person name="Sakthikumar S."/>
            <person name="Salamov A.A."/>
            <person name="Schmutz J."/>
            <person name="Selles B."/>
            <person name="Shapiro H."/>
            <person name="Tanguay P."/>
            <person name="Tuskan G.A."/>
            <person name="Henrissat B."/>
            <person name="Van de Peer Y."/>
            <person name="Rouze P."/>
            <person name="Ellis J.G."/>
            <person name="Dodds P.N."/>
            <person name="Schein J.E."/>
            <person name="Zhong S."/>
            <person name="Hamelin R.C."/>
            <person name="Grigoriev I.V."/>
            <person name="Szabo L.J."/>
            <person name="Martin F."/>
        </authorList>
    </citation>
    <scope>NUCLEOTIDE SEQUENCE [LARGE SCALE GENOMIC DNA]</scope>
    <source>
        <strain evidence="3">98AG31 / pathotype 3-4-7</strain>
    </source>
</reference>
<dbReference type="RefSeq" id="XP_007408719.1">
    <property type="nucleotide sequence ID" value="XM_007408657.1"/>
</dbReference>
<evidence type="ECO:0000256" key="1">
    <source>
        <dbReference type="SAM" id="MobiDB-lite"/>
    </source>
</evidence>
<dbReference type="InParanoid" id="F4RI72"/>
<gene>
    <name evidence="2" type="ORF">MELLADRAFT_105459</name>
</gene>
<feature type="compositionally biased region" description="Polar residues" evidence="1">
    <location>
        <begin position="98"/>
        <end position="110"/>
    </location>
</feature>